<reference evidence="3 4" key="1">
    <citation type="submission" date="2019-02" db="EMBL/GenBank/DDBJ databases">
        <title>Deep-cultivation of Planctomycetes and their phenomic and genomic characterization uncovers novel biology.</title>
        <authorList>
            <person name="Wiegand S."/>
            <person name="Jogler M."/>
            <person name="Boedeker C."/>
            <person name="Pinto D."/>
            <person name="Vollmers J."/>
            <person name="Rivas-Marin E."/>
            <person name="Kohn T."/>
            <person name="Peeters S.H."/>
            <person name="Heuer A."/>
            <person name="Rast P."/>
            <person name="Oberbeckmann S."/>
            <person name="Bunk B."/>
            <person name="Jeske O."/>
            <person name="Meyerdierks A."/>
            <person name="Storesund J.E."/>
            <person name="Kallscheuer N."/>
            <person name="Luecker S."/>
            <person name="Lage O.M."/>
            <person name="Pohl T."/>
            <person name="Merkel B.J."/>
            <person name="Hornburger P."/>
            <person name="Mueller R.-W."/>
            <person name="Bruemmer F."/>
            <person name="Labrenz M."/>
            <person name="Spormann A.M."/>
            <person name="Op den Camp H."/>
            <person name="Overmann J."/>
            <person name="Amann R."/>
            <person name="Jetten M.S.M."/>
            <person name="Mascher T."/>
            <person name="Medema M.H."/>
            <person name="Devos D.P."/>
            <person name="Kaster A.-K."/>
            <person name="Ovreas L."/>
            <person name="Rohde M."/>
            <person name="Galperin M.Y."/>
            <person name="Jogler C."/>
        </authorList>
    </citation>
    <scope>NUCLEOTIDE SEQUENCE [LARGE SCALE GENOMIC DNA]</scope>
    <source>
        <strain evidence="3 4">Mal4</strain>
    </source>
</reference>
<dbReference type="Gene3D" id="3.50.50.60">
    <property type="entry name" value="FAD/NAD(P)-binding domain"/>
    <property type="match status" value="1"/>
</dbReference>
<keyword evidence="1" id="KW-0560">Oxidoreductase</keyword>
<dbReference type="AlphaFoldDB" id="A0A517Z4G3"/>
<dbReference type="Pfam" id="PF04820">
    <property type="entry name" value="Trp_halogenase"/>
    <property type="match status" value="1"/>
</dbReference>
<dbReference type="PANTHER" id="PTHR43747:SF5">
    <property type="entry name" value="FAD-BINDING DOMAIN-CONTAINING PROTEIN"/>
    <property type="match status" value="1"/>
</dbReference>
<dbReference type="EMBL" id="CP036275">
    <property type="protein sequence ID" value="QDU37325.1"/>
    <property type="molecule type" value="Genomic_DNA"/>
</dbReference>
<organism evidence="3 4">
    <name type="scientific">Maioricimonas rarisocia</name>
    <dbReference type="NCBI Taxonomy" id="2528026"/>
    <lineage>
        <taxon>Bacteria</taxon>
        <taxon>Pseudomonadati</taxon>
        <taxon>Planctomycetota</taxon>
        <taxon>Planctomycetia</taxon>
        <taxon>Planctomycetales</taxon>
        <taxon>Planctomycetaceae</taxon>
        <taxon>Maioricimonas</taxon>
    </lineage>
</organism>
<evidence type="ECO:0000313" key="3">
    <source>
        <dbReference type="EMBL" id="QDU37325.1"/>
    </source>
</evidence>
<dbReference type="RefSeq" id="WP_197444205.1">
    <property type="nucleotide sequence ID" value="NZ_CP036275.1"/>
</dbReference>
<dbReference type="InterPro" id="IPR050816">
    <property type="entry name" value="Flavin-dep_Halogenase_NPB"/>
</dbReference>
<dbReference type="Proteomes" id="UP000320496">
    <property type="component" value="Chromosome"/>
</dbReference>
<protein>
    <submittedName>
        <fullName evidence="3">Tryptophan halogenase</fullName>
    </submittedName>
</protein>
<keyword evidence="2" id="KW-0503">Monooxygenase</keyword>
<evidence type="ECO:0000256" key="1">
    <source>
        <dbReference type="ARBA" id="ARBA00023002"/>
    </source>
</evidence>
<proteinExistence type="predicted"/>
<gene>
    <name evidence="3" type="ORF">Mal4_16350</name>
</gene>
<evidence type="ECO:0000256" key="2">
    <source>
        <dbReference type="ARBA" id="ARBA00023033"/>
    </source>
</evidence>
<keyword evidence="4" id="KW-1185">Reference proteome</keyword>
<dbReference type="InterPro" id="IPR036188">
    <property type="entry name" value="FAD/NAD-bd_sf"/>
</dbReference>
<dbReference type="GO" id="GO:0004497">
    <property type="term" value="F:monooxygenase activity"/>
    <property type="evidence" value="ECO:0007669"/>
    <property type="project" value="UniProtKB-KW"/>
</dbReference>
<name>A0A517Z4G3_9PLAN</name>
<dbReference type="SUPFAM" id="SSF51905">
    <property type="entry name" value="FAD/NAD(P)-binding domain"/>
    <property type="match status" value="1"/>
</dbReference>
<evidence type="ECO:0000313" key="4">
    <source>
        <dbReference type="Proteomes" id="UP000320496"/>
    </source>
</evidence>
<dbReference type="PANTHER" id="PTHR43747">
    <property type="entry name" value="FAD-BINDING PROTEIN"/>
    <property type="match status" value="1"/>
</dbReference>
<accession>A0A517Z4G3</accession>
<sequence length="503" mass="55471">MTRLEADVAVLGAGFGGSITSLLLQRSGLRPVLIDRSRHPRFAIGESSTPIADFILKDLAARYDLPALAPLAKFGTWREQRPELVCGLKRGFSYFRHRPGEPFRVDPGHSNELLVAASFDDRRADTHWLRADVDRFFAEQVQAEGIPYFDETDVSIETVDGGWRLDGNRNGEPVGIDAAFLIDATGGAESVLRALGISSTAEGMATCSRAIYGHFEKVAVWQESLAGAGADLSDHPFPCDAAAVHHLLEEGWMWQLRFINGITSAGFVLTGEQAADAGLTAEDEWETLLRRYPSLGEQFAEARLVAPESGLVRTGRMQRRAGQSAGENWAALPNTAGFVGPMHSTGIGHTLCGIERLVPMLAEHWRKPSLGRELQRYQQTLAQELRLIDRLVWGCERTVDQFELFTAYAMLYFAAATTYEDRRLNGRLAPGAAFLCADDERFVTVVERCRIRLLELLAAGPVTAERAAAYFDFVAEAIRSFNIAGLCDRGVRNMYRYTAVPAD</sequence>
<dbReference type="InterPro" id="IPR006905">
    <property type="entry name" value="Flavin_halogenase"/>
</dbReference>
<dbReference type="KEGG" id="mri:Mal4_16350"/>